<dbReference type="InterPro" id="IPR050306">
    <property type="entry name" value="PfkB_Carbo_kinase"/>
</dbReference>
<dbReference type="PANTHER" id="PTHR43085">
    <property type="entry name" value="HEXOKINASE FAMILY MEMBER"/>
    <property type="match status" value="1"/>
</dbReference>
<dbReference type="CDD" id="cd01167">
    <property type="entry name" value="bac_FRK"/>
    <property type="match status" value="1"/>
</dbReference>
<keyword evidence="5" id="KW-0067">ATP-binding</keyword>
<evidence type="ECO:0000256" key="1">
    <source>
        <dbReference type="ARBA" id="ARBA00010688"/>
    </source>
</evidence>
<dbReference type="STRING" id="1666911.HLUCCA11_13135"/>
<dbReference type="InterPro" id="IPR029056">
    <property type="entry name" value="Ribokinase-like"/>
</dbReference>
<keyword evidence="2 7" id="KW-0808">Transferase</keyword>
<dbReference type="SUPFAM" id="SSF53613">
    <property type="entry name" value="Ribokinase-like"/>
    <property type="match status" value="1"/>
</dbReference>
<keyword evidence="4 7" id="KW-0418">Kinase</keyword>
<dbReference type="GO" id="GO:0005524">
    <property type="term" value="F:ATP binding"/>
    <property type="evidence" value="ECO:0007669"/>
    <property type="project" value="UniProtKB-KW"/>
</dbReference>
<dbReference type="InterPro" id="IPR002173">
    <property type="entry name" value="Carboh/pur_kinase_PfkB_CS"/>
</dbReference>
<dbReference type="PATRIC" id="fig|1666911.3.peg.4842"/>
<proteinExistence type="inferred from homology"/>
<accession>A0A0P8C173</accession>
<evidence type="ECO:0000256" key="5">
    <source>
        <dbReference type="ARBA" id="ARBA00022840"/>
    </source>
</evidence>
<dbReference type="PANTHER" id="PTHR43085:SF1">
    <property type="entry name" value="PSEUDOURIDINE KINASE-RELATED"/>
    <property type="match status" value="1"/>
</dbReference>
<gene>
    <name evidence="7" type="primary">scrK</name>
    <name evidence="7" type="ORF">HLUCCA11_13135</name>
</gene>
<dbReference type="InterPro" id="IPR011611">
    <property type="entry name" value="PfkB_dom"/>
</dbReference>
<dbReference type="Proteomes" id="UP000050465">
    <property type="component" value="Unassembled WGS sequence"/>
</dbReference>
<dbReference type="GO" id="GO:0008865">
    <property type="term" value="F:fructokinase activity"/>
    <property type="evidence" value="ECO:0007669"/>
    <property type="project" value="UniProtKB-EC"/>
</dbReference>
<dbReference type="EMBL" id="LJZR01000016">
    <property type="protein sequence ID" value="KPQ34880.1"/>
    <property type="molecule type" value="Genomic_DNA"/>
</dbReference>
<evidence type="ECO:0000256" key="3">
    <source>
        <dbReference type="ARBA" id="ARBA00022741"/>
    </source>
</evidence>
<organism evidence="7 8">
    <name type="scientific">Phormidesmis priestleyi Ana</name>
    <dbReference type="NCBI Taxonomy" id="1666911"/>
    <lineage>
        <taxon>Bacteria</taxon>
        <taxon>Bacillati</taxon>
        <taxon>Cyanobacteriota</taxon>
        <taxon>Cyanophyceae</taxon>
        <taxon>Leptolyngbyales</taxon>
        <taxon>Leptolyngbyaceae</taxon>
        <taxon>Phormidesmis</taxon>
    </lineage>
</organism>
<keyword evidence="3" id="KW-0547">Nucleotide-binding</keyword>
<evidence type="ECO:0000256" key="2">
    <source>
        <dbReference type="ARBA" id="ARBA00022679"/>
    </source>
</evidence>
<dbReference type="EC" id="2.7.1.4" evidence="7"/>
<protein>
    <submittedName>
        <fullName evidence="7">Fructokinase</fullName>
        <ecNumber evidence="7">2.7.1.4</ecNumber>
    </submittedName>
</protein>
<sequence>MALARAICLGEIVIDCFAQQSGLSGSEVTNWIPLPGGAPANVACGLVKLGAQADFIGAVGSDHWGTALIRLLADMGVGYSGVQTRMKAPTRQVFVTRNQQGDHTFAGFSENDPTVFADAHLFADAIDPMLFVGASFLVLGTVSLAYEDTRQSVDQAVRLAAGQGMTVLVDVNWRPMFWPHPAEAPGRVYDLIKQAQFLKVSTDEAEWLFGTQSAGAIARQLPHLQGVLVTAGAEGCHYWIMGNAGTIPGFLVDVEETTGAGDAFTAGFVRQLMHTGVACMRDEAIARKAVVYASAVAALTTTRPGAIAALPTPKEIEVFLYLNSSLSE</sequence>
<feature type="domain" description="Carbohydrate kinase PfkB" evidence="6">
    <location>
        <begin position="6"/>
        <end position="312"/>
    </location>
</feature>
<evidence type="ECO:0000313" key="7">
    <source>
        <dbReference type="EMBL" id="KPQ34880.1"/>
    </source>
</evidence>
<name>A0A0P8C173_9CYAN</name>
<evidence type="ECO:0000259" key="6">
    <source>
        <dbReference type="Pfam" id="PF00294"/>
    </source>
</evidence>
<evidence type="ECO:0000313" key="8">
    <source>
        <dbReference type="Proteomes" id="UP000050465"/>
    </source>
</evidence>
<dbReference type="PROSITE" id="PS00583">
    <property type="entry name" value="PFKB_KINASES_1"/>
    <property type="match status" value="1"/>
</dbReference>
<dbReference type="AlphaFoldDB" id="A0A0P8C173"/>
<reference evidence="7 8" key="1">
    <citation type="submission" date="2015-09" db="EMBL/GenBank/DDBJ databases">
        <title>Identification and resolution of microdiversity through metagenomic sequencing of parallel consortia.</title>
        <authorList>
            <person name="Nelson W.C."/>
            <person name="Romine M.F."/>
            <person name="Lindemann S.R."/>
        </authorList>
    </citation>
    <scope>NUCLEOTIDE SEQUENCE [LARGE SCALE GENOMIC DNA]</scope>
    <source>
        <strain evidence="7">Ana</strain>
    </source>
</reference>
<evidence type="ECO:0000256" key="4">
    <source>
        <dbReference type="ARBA" id="ARBA00022777"/>
    </source>
</evidence>
<comment type="similarity">
    <text evidence="1">Belongs to the carbohydrate kinase PfkB family.</text>
</comment>
<dbReference type="Pfam" id="PF00294">
    <property type="entry name" value="PfkB"/>
    <property type="match status" value="1"/>
</dbReference>
<comment type="caution">
    <text evidence="7">The sequence shown here is derived from an EMBL/GenBank/DDBJ whole genome shotgun (WGS) entry which is preliminary data.</text>
</comment>
<dbReference type="Gene3D" id="3.40.1190.20">
    <property type="match status" value="1"/>
</dbReference>